<feature type="binding site" evidence="7">
    <location>
        <begin position="68"/>
        <end position="70"/>
    </location>
    <ligand>
        <name>5-amino-6-(D-ribitylamino)uracil</name>
        <dbReference type="ChEBI" id="CHEBI:15934"/>
    </ligand>
</feature>
<keyword evidence="9" id="KW-1185">Reference proteome</keyword>
<dbReference type="EMBL" id="BNGU01000050">
    <property type="protein sequence ID" value="GHM59949.1"/>
    <property type="molecule type" value="Genomic_DNA"/>
</dbReference>
<evidence type="ECO:0000256" key="2">
    <source>
        <dbReference type="ARBA" id="ARBA00007424"/>
    </source>
</evidence>
<organism evidence="8 9">
    <name type="scientific">Candidatus Mesenet longicola</name>
    <dbReference type="NCBI Taxonomy" id="1892558"/>
    <lineage>
        <taxon>Bacteria</taxon>
        <taxon>Pseudomonadati</taxon>
        <taxon>Pseudomonadota</taxon>
        <taxon>Alphaproteobacteria</taxon>
        <taxon>Rickettsiales</taxon>
        <taxon>Anaplasmataceae</taxon>
        <taxon>Candidatus Mesenet</taxon>
    </lineage>
</organism>
<feature type="binding site" evidence="7">
    <location>
        <begin position="73"/>
        <end position="74"/>
    </location>
    <ligand>
        <name>(2S)-2-hydroxy-3-oxobutyl phosphate</name>
        <dbReference type="ChEBI" id="CHEBI:58830"/>
    </ligand>
</feature>
<comment type="catalytic activity">
    <reaction evidence="6 7">
        <text>(2S)-2-hydroxy-3-oxobutyl phosphate + 5-amino-6-(D-ribitylamino)uracil = 6,7-dimethyl-8-(1-D-ribityl)lumazine + phosphate + 2 H2O + H(+)</text>
        <dbReference type="Rhea" id="RHEA:26152"/>
        <dbReference type="ChEBI" id="CHEBI:15377"/>
        <dbReference type="ChEBI" id="CHEBI:15378"/>
        <dbReference type="ChEBI" id="CHEBI:15934"/>
        <dbReference type="ChEBI" id="CHEBI:43474"/>
        <dbReference type="ChEBI" id="CHEBI:58201"/>
        <dbReference type="ChEBI" id="CHEBI:58830"/>
        <dbReference type="EC" id="2.5.1.78"/>
    </reaction>
</comment>
<dbReference type="InterPro" id="IPR002180">
    <property type="entry name" value="LS/RS"/>
</dbReference>
<dbReference type="GO" id="GO:0009349">
    <property type="term" value="C:riboflavin synthase complex"/>
    <property type="evidence" value="ECO:0007669"/>
    <property type="project" value="UniProtKB-UniRule"/>
</dbReference>
<evidence type="ECO:0000256" key="3">
    <source>
        <dbReference type="ARBA" id="ARBA00012664"/>
    </source>
</evidence>
<dbReference type="AlphaFoldDB" id="A0A8J3HQ16"/>
<dbReference type="Pfam" id="PF00885">
    <property type="entry name" value="DMRL_synthase"/>
    <property type="match status" value="1"/>
</dbReference>
<keyword evidence="5 7" id="KW-0808">Transferase</keyword>
<dbReference type="NCBIfam" id="TIGR00114">
    <property type="entry name" value="lumazine-synth"/>
    <property type="match status" value="1"/>
</dbReference>
<comment type="similarity">
    <text evidence="2 7">Belongs to the DMRL synthase family.</text>
</comment>
<sequence length="143" mass="15637">MSKVLIVISDYYKDISDYLLAGAKEKLDDKGVQYDELYVPGAFEIPAAIVFSIMSDRSSYNGYLALGCVIRGETDHYHYICKGVIGSLGEIAIQHAVPLGISVITADSKERALVRADKNQRNVGGSAALAVLRMMEICSQFLK</sequence>
<feature type="binding site" evidence="7">
    <location>
        <position position="11"/>
    </location>
    <ligand>
        <name>5-amino-6-(D-ribitylamino)uracil</name>
        <dbReference type="ChEBI" id="CHEBI:15934"/>
    </ligand>
</feature>
<feature type="binding site" evidence="7">
    <location>
        <begin position="42"/>
        <end position="44"/>
    </location>
    <ligand>
        <name>5-amino-6-(D-ribitylamino)uracil</name>
        <dbReference type="ChEBI" id="CHEBI:15934"/>
    </ligand>
</feature>
<comment type="pathway">
    <text evidence="1 7">Cofactor biosynthesis; riboflavin biosynthesis; riboflavin from 2-hydroxy-3-oxobutyl phosphate and 5-amino-6-(D-ribitylamino)uracil: step 1/2.</text>
</comment>
<comment type="function">
    <text evidence="7">Catalyzes the formation of 6,7-dimethyl-8-ribityllumazine by condensation of 5-amino-6-(D-ribitylamino)uracil with 3,4-dihydroxy-2-butanone 4-phosphate. This is the penultimate step in the biosynthesis of riboflavin.</text>
</comment>
<dbReference type="GO" id="GO:0005829">
    <property type="term" value="C:cytosol"/>
    <property type="evidence" value="ECO:0007669"/>
    <property type="project" value="TreeGrafter"/>
</dbReference>
<evidence type="ECO:0000256" key="1">
    <source>
        <dbReference type="ARBA" id="ARBA00004917"/>
    </source>
</evidence>
<dbReference type="GO" id="GO:0009231">
    <property type="term" value="P:riboflavin biosynthetic process"/>
    <property type="evidence" value="ECO:0007669"/>
    <property type="project" value="UniProtKB-UniRule"/>
</dbReference>
<evidence type="ECO:0000313" key="8">
    <source>
        <dbReference type="EMBL" id="GHM59949.1"/>
    </source>
</evidence>
<name>A0A8J3HQ16_9RICK</name>
<dbReference type="PANTHER" id="PTHR21058:SF0">
    <property type="entry name" value="6,7-DIMETHYL-8-RIBITYLLUMAZINE SYNTHASE"/>
    <property type="match status" value="1"/>
</dbReference>
<dbReference type="SUPFAM" id="SSF52121">
    <property type="entry name" value="Lumazine synthase"/>
    <property type="match status" value="1"/>
</dbReference>
<evidence type="ECO:0000256" key="6">
    <source>
        <dbReference type="ARBA" id="ARBA00048785"/>
    </source>
</evidence>
<keyword evidence="4 7" id="KW-0686">Riboflavin biosynthesis</keyword>
<accession>A0A8J3HQ16</accession>
<reference evidence="8 9" key="1">
    <citation type="journal article" date="2021" name="Microb. Ecol.">
        <title>Candidatus Mesenet longicola: Novel Endosymbionts of Brontispa longissima that Induce Cytoplasmic Incompatibility.</title>
        <authorList>
            <person name="Takano S."/>
            <person name="Gotoh Y."/>
            <person name="Hayashi T."/>
        </authorList>
    </citation>
    <scope>NUCLEOTIDE SEQUENCE [LARGE SCALE GENOMIC DNA]</scope>
    <source>
        <strain evidence="8">L5</strain>
    </source>
</reference>
<evidence type="ECO:0000256" key="4">
    <source>
        <dbReference type="ARBA" id="ARBA00022619"/>
    </source>
</evidence>
<comment type="caution">
    <text evidence="8">The sequence shown here is derived from an EMBL/GenBank/DDBJ whole genome shotgun (WGS) entry which is preliminary data.</text>
</comment>
<evidence type="ECO:0000256" key="5">
    <source>
        <dbReference type="ARBA" id="ARBA00022679"/>
    </source>
</evidence>
<dbReference type="HAMAP" id="MF_00178">
    <property type="entry name" value="Lumazine_synth"/>
    <property type="match status" value="1"/>
</dbReference>
<dbReference type="UniPathway" id="UPA00275">
    <property type="reaction ID" value="UER00404"/>
</dbReference>
<feature type="binding site" evidence="7">
    <location>
        <position position="115"/>
    </location>
    <ligand>
        <name>(2S)-2-hydroxy-3-oxobutyl phosphate</name>
        <dbReference type="ChEBI" id="CHEBI:58830"/>
    </ligand>
</feature>
<dbReference type="EC" id="2.5.1.78" evidence="3 7"/>
<dbReference type="Gene3D" id="3.40.50.960">
    <property type="entry name" value="Lumazine/riboflavin synthase"/>
    <property type="match status" value="1"/>
</dbReference>
<dbReference type="PANTHER" id="PTHR21058">
    <property type="entry name" value="6,7-DIMETHYL-8-RIBITYLLUMAZINE SYNTHASE DMRL SYNTHASE LUMAZINE SYNTHASE"/>
    <property type="match status" value="1"/>
</dbReference>
<dbReference type="InterPro" id="IPR034964">
    <property type="entry name" value="LS"/>
</dbReference>
<proteinExistence type="inferred from homology"/>
<evidence type="ECO:0000256" key="7">
    <source>
        <dbReference type="HAMAP-Rule" id="MF_00178"/>
    </source>
</evidence>
<dbReference type="GO" id="GO:0000906">
    <property type="term" value="F:6,7-dimethyl-8-ribityllumazine synthase activity"/>
    <property type="evidence" value="ECO:0007669"/>
    <property type="project" value="UniProtKB-UniRule"/>
</dbReference>
<gene>
    <name evidence="7" type="primary">ribH</name>
    <name evidence="8" type="ORF">sL5_09420</name>
</gene>
<protein>
    <recommendedName>
        <fullName evidence="3 7">6,7-dimethyl-8-ribityllumazine synthase</fullName>
        <shortName evidence="7">DMRL synthase</shortName>
        <shortName evidence="7">LS</shortName>
        <shortName evidence="7">Lumazine synthase</shortName>
        <ecNumber evidence="3 7">2.5.1.78</ecNumber>
    </recommendedName>
</protein>
<dbReference type="Proteomes" id="UP000637906">
    <property type="component" value="Unassembled WGS sequence"/>
</dbReference>
<evidence type="ECO:0000313" key="9">
    <source>
        <dbReference type="Proteomes" id="UP000637906"/>
    </source>
</evidence>
<dbReference type="CDD" id="cd09209">
    <property type="entry name" value="Lumazine_synthase-I"/>
    <property type="match status" value="1"/>
</dbReference>
<dbReference type="InterPro" id="IPR036467">
    <property type="entry name" value="LS/RS_sf"/>
</dbReference>
<feature type="active site" description="Proton donor" evidence="7">
    <location>
        <position position="76"/>
    </location>
</feature>
<feature type="binding site" evidence="7">
    <location>
        <position position="101"/>
    </location>
    <ligand>
        <name>5-amino-6-(D-ribitylamino)uracil</name>
        <dbReference type="ChEBI" id="CHEBI:15934"/>
    </ligand>
</feature>
<dbReference type="NCBIfam" id="NF000814">
    <property type="entry name" value="PRK00061.2-2"/>
    <property type="match status" value="1"/>
</dbReference>